<dbReference type="GeneID" id="72479148"/>
<organism evidence="5 6">
    <name type="scientific">Segatella bryantii</name>
    <name type="common">Prevotella bryantii</name>
    <dbReference type="NCBI Taxonomy" id="77095"/>
    <lineage>
        <taxon>Bacteria</taxon>
        <taxon>Pseudomonadati</taxon>
        <taxon>Bacteroidota</taxon>
        <taxon>Bacteroidia</taxon>
        <taxon>Bacteroidales</taxon>
        <taxon>Prevotellaceae</taxon>
        <taxon>Segatella</taxon>
    </lineage>
</organism>
<dbReference type="InterPro" id="IPR005632">
    <property type="entry name" value="Chaperone_Skp"/>
</dbReference>
<comment type="caution">
    <text evidence="5">The sequence shown here is derived from an EMBL/GenBank/DDBJ whole genome shotgun (WGS) entry which is preliminary data.</text>
</comment>
<dbReference type="InterPro" id="IPR024930">
    <property type="entry name" value="Skp_dom_sf"/>
</dbReference>
<dbReference type="RefSeq" id="WP_006281194.1">
    <property type="nucleotide sequence ID" value="NZ_BPTR01000001.1"/>
</dbReference>
<gene>
    <name evidence="5" type="ORF">CIK91_05330</name>
</gene>
<evidence type="ECO:0000313" key="5">
    <source>
        <dbReference type="EMBL" id="OYP55765.1"/>
    </source>
</evidence>
<evidence type="ECO:0008006" key="7">
    <source>
        <dbReference type="Google" id="ProtNLM"/>
    </source>
</evidence>
<evidence type="ECO:0000256" key="2">
    <source>
        <dbReference type="ARBA" id="ARBA00022729"/>
    </source>
</evidence>
<evidence type="ECO:0000256" key="3">
    <source>
        <dbReference type="SAM" id="Coils"/>
    </source>
</evidence>
<dbReference type="Proteomes" id="UP000216189">
    <property type="component" value="Unassembled WGS sequence"/>
</dbReference>
<keyword evidence="3" id="KW-0175">Coiled coil</keyword>
<sequence>MKRYFLVLMIALLPLFASAQQLRFGYFSFKEAFQSMPEYAVAQKNLEILRSKYDAETKRVEEEFNKDYEEFLDGQKDFAPSILKKRQNELRELMEKNIAFKEESIRLLKQAENDAYAPLKTKLNQVLQRIGKEKGYIFILNTDAQSVPYIDTYFGEDINTLVQTALK</sequence>
<keyword evidence="2 4" id="KW-0732">Signal</keyword>
<name>A0ABX4EI13_SEGBR</name>
<keyword evidence="6" id="KW-1185">Reference proteome</keyword>
<dbReference type="Pfam" id="PF03938">
    <property type="entry name" value="OmpH"/>
    <property type="match status" value="1"/>
</dbReference>
<dbReference type="EMBL" id="NPJF01000026">
    <property type="protein sequence ID" value="OYP55765.1"/>
    <property type="molecule type" value="Genomic_DNA"/>
</dbReference>
<protein>
    <recommendedName>
        <fullName evidence="7">OmpH family outer membrane protein</fullName>
    </recommendedName>
</protein>
<proteinExistence type="inferred from homology"/>
<dbReference type="SUPFAM" id="SSF111384">
    <property type="entry name" value="OmpH-like"/>
    <property type="match status" value="1"/>
</dbReference>
<feature type="chain" id="PRO_5046404482" description="OmpH family outer membrane protein" evidence="4">
    <location>
        <begin position="20"/>
        <end position="167"/>
    </location>
</feature>
<evidence type="ECO:0000256" key="4">
    <source>
        <dbReference type="SAM" id="SignalP"/>
    </source>
</evidence>
<accession>A0ABX4EI13</accession>
<comment type="similarity">
    <text evidence="1">Belongs to the Skp family.</text>
</comment>
<feature type="coiled-coil region" evidence="3">
    <location>
        <begin position="83"/>
        <end position="111"/>
    </location>
</feature>
<dbReference type="SMART" id="SM00935">
    <property type="entry name" value="OmpH"/>
    <property type="match status" value="1"/>
</dbReference>
<dbReference type="PANTHER" id="PTHR35089">
    <property type="entry name" value="CHAPERONE PROTEIN SKP"/>
    <property type="match status" value="1"/>
</dbReference>
<reference evidence="5 6" key="1">
    <citation type="submission" date="2017-08" db="EMBL/GenBank/DDBJ databases">
        <title>Comparative genomics of non-oral Prevotella species.</title>
        <authorList>
            <person name="Accetto T."/>
            <person name="Nograsek B."/>
            <person name="Avgustin G."/>
        </authorList>
    </citation>
    <scope>NUCLEOTIDE SEQUENCE [LARGE SCALE GENOMIC DNA]</scope>
    <source>
        <strain evidence="5 6">TC1-1</strain>
    </source>
</reference>
<dbReference type="PANTHER" id="PTHR35089:SF1">
    <property type="entry name" value="CHAPERONE PROTEIN SKP"/>
    <property type="match status" value="1"/>
</dbReference>
<evidence type="ECO:0000313" key="6">
    <source>
        <dbReference type="Proteomes" id="UP000216189"/>
    </source>
</evidence>
<dbReference type="Gene3D" id="3.30.910.20">
    <property type="entry name" value="Skp domain"/>
    <property type="match status" value="1"/>
</dbReference>
<evidence type="ECO:0000256" key="1">
    <source>
        <dbReference type="ARBA" id="ARBA00009091"/>
    </source>
</evidence>
<feature type="signal peptide" evidence="4">
    <location>
        <begin position="1"/>
        <end position="19"/>
    </location>
</feature>